<keyword evidence="1" id="KW-1133">Transmembrane helix</keyword>
<dbReference type="Proteomes" id="UP000276407">
    <property type="component" value="Chromosome 1"/>
</dbReference>
<keyword evidence="1" id="KW-0812">Transmembrane</keyword>
<feature type="transmembrane region" description="Helical" evidence="1">
    <location>
        <begin position="30"/>
        <end position="50"/>
    </location>
</feature>
<gene>
    <name evidence="2" type="ORF">EFP84_04415</name>
</gene>
<accession>A0AAD0US10</accession>
<reference evidence="2 3" key="1">
    <citation type="submission" date="2018-11" db="EMBL/GenBank/DDBJ databases">
        <title>Complete genome sequence of Leptospira kmetyi isolate LS 001/16 from soil sample associated with a leptospirosis patient in Kelantan.</title>
        <authorList>
            <person name="Muhammad Yusoff F."/>
            <person name="Muhammad Yusoff S."/>
            <person name="Ahmad M.N."/>
            <person name="Yusof N.Y."/>
            <person name="Aziah I."/>
        </authorList>
    </citation>
    <scope>NUCLEOTIDE SEQUENCE [LARGE SCALE GENOMIC DNA]</scope>
    <source>
        <strain evidence="2 3">LS 001/16</strain>
    </source>
</reference>
<evidence type="ECO:0000256" key="1">
    <source>
        <dbReference type="SAM" id="Phobius"/>
    </source>
</evidence>
<organism evidence="2 3">
    <name type="scientific">Leptospira kmetyi</name>
    <dbReference type="NCBI Taxonomy" id="408139"/>
    <lineage>
        <taxon>Bacteria</taxon>
        <taxon>Pseudomonadati</taxon>
        <taxon>Spirochaetota</taxon>
        <taxon>Spirochaetia</taxon>
        <taxon>Leptospirales</taxon>
        <taxon>Leptospiraceae</taxon>
        <taxon>Leptospira</taxon>
    </lineage>
</organism>
<feature type="transmembrane region" description="Helical" evidence="1">
    <location>
        <begin position="62"/>
        <end position="82"/>
    </location>
</feature>
<keyword evidence="1" id="KW-0472">Membrane</keyword>
<evidence type="ECO:0000313" key="3">
    <source>
        <dbReference type="Proteomes" id="UP000276407"/>
    </source>
</evidence>
<feature type="transmembrane region" description="Helical" evidence="1">
    <location>
        <begin position="88"/>
        <end position="106"/>
    </location>
</feature>
<dbReference type="SUPFAM" id="SSF55961">
    <property type="entry name" value="Bet v1-like"/>
    <property type="match status" value="1"/>
</dbReference>
<name>A0AAD0US10_9LEPT</name>
<proteinExistence type="predicted"/>
<evidence type="ECO:0008006" key="4">
    <source>
        <dbReference type="Google" id="ProtNLM"/>
    </source>
</evidence>
<dbReference type="KEGG" id="lkm:EFP84_04415"/>
<dbReference type="AlphaFoldDB" id="A0AAD0US10"/>
<dbReference type="EMBL" id="CP033614">
    <property type="protein sequence ID" value="AYV57377.1"/>
    <property type="molecule type" value="Genomic_DNA"/>
</dbReference>
<protein>
    <recommendedName>
        <fullName evidence="4">SRPBCC family protein</fullName>
    </recommendedName>
</protein>
<evidence type="ECO:0000313" key="2">
    <source>
        <dbReference type="EMBL" id="AYV57377.1"/>
    </source>
</evidence>
<sequence length="292" mass="33582">MAYGGVFLFPFVIGVLSAYGAEKEKPKSILFHIFFPWIPTVFSLLFAILVDWEGMICLIMGLPIYLVLSSLGGIAVAIWFYIFPENRMNLLAAFGILSLPLVTGYFETFWDLPNEIRFVETKISIESTPETIWKNIIRIPELEKTEDGFFYTMGFPRPVEATLSHEGIGGVREAKFEKGLVFYETITEWNPGRKLKFEIQADPNLTPLTTLDPHVVPGGIYFDALQGEYELEYNKILKDNKKENVVLHLRSKYRLSTHFNFYASLWGDFLMRDIQNSILRILKRRIEGDGIE</sequence>